<reference evidence="2" key="1">
    <citation type="submission" date="2014-12" db="EMBL/GenBank/DDBJ databases">
        <title>Insight into the proteome of Arion vulgaris.</title>
        <authorList>
            <person name="Aradska J."/>
            <person name="Bulat T."/>
            <person name="Smidak R."/>
            <person name="Sarate P."/>
            <person name="Gangsoo J."/>
            <person name="Sialana F."/>
            <person name="Bilban M."/>
            <person name="Lubec G."/>
        </authorList>
    </citation>
    <scope>NUCLEOTIDE SEQUENCE</scope>
    <source>
        <tissue evidence="2">Skin</tissue>
    </source>
</reference>
<evidence type="ECO:0000256" key="1">
    <source>
        <dbReference type="SAM" id="MobiDB-lite"/>
    </source>
</evidence>
<dbReference type="PANTHER" id="PTHR19446">
    <property type="entry name" value="REVERSE TRANSCRIPTASES"/>
    <property type="match status" value="1"/>
</dbReference>
<gene>
    <name evidence="2" type="primary">ORF193195</name>
</gene>
<proteinExistence type="predicted"/>
<name>A0A0B7BK28_9EUPU</name>
<accession>A0A0B7BK28</accession>
<dbReference type="AlphaFoldDB" id="A0A0B7BK28"/>
<feature type="region of interest" description="Disordered" evidence="1">
    <location>
        <begin position="146"/>
        <end position="169"/>
    </location>
</feature>
<evidence type="ECO:0000313" key="2">
    <source>
        <dbReference type="EMBL" id="CEK93293.1"/>
    </source>
</evidence>
<organism evidence="2">
    <name type="scientific">Arion vulgaris</name>
    <dbReference type="NCBI Taxonomy" id="1028688"/>
    <lineage>
        <taxon>Eukaryota</taxon>
        <taxon>Metazoa</taxon>
        <taxon>Spiralia</taxon>
        <taxon>Lophotrochozoa</taxon>
        <taxon>Mollusca</taxon>
        <taxon>Gastropoda</taxon>
        <taxon>Heterobranchia</taxon>
        <taxon>Euthyneura</taxon>
        <taxon>Panpulmonata</taxon>
        <taxon>Eupulmonata</taxon>
        <taxon>Stylommatophora</taxon>
        <taxon>Helicina</taxon>
        <taxon>Arionoidea</taxon>
        <taxon>Arionidae</taxon>
        <taxon>Arion</taxon>
    </lineage>
</organism>
<dbReference type="EMBL" id="HACG01046428">
    <property type="protein sequence ID" value="CEK93293.1"/>
    <property type="molecule type" value="Transcribed_RNA"/>
</dbReference>
<sequence length="169" mass="20094">MYNEINIMTRDFSPSIQVINDNNGKTLTEKKDVLERWREYCRNMYEDTSKNPHKIITESEETEPEPMLDEVRLGIKSLKRGKSPECDDIPAELIQACGEASVRVYHKLCTKIWNSSSWRKEWKRSVFIPYSKEGKHETMHQLQNYCPYKSRQQNPTKNHNAEDRTKIRR</sequence>
<feature type="compositionally biased region" description="Basic and acidic residues" evidence="1">
    <location>
        <begin position="159"/>
        <end position="169"/>
    </location>
</feature>
<feature type="compositionally biased region" description="Polar residues" evidence="1">
    <location>
        <begin position="146"/>
        <end position="158"/>
    </location>
</feature>
<protein>
    <submittedName>
        <fullName evidence="2">Uncharacterized protein</fullName>
    </submittedName>
</protein>